<feature type="domain" description="Toprim" evidence="13">
    <location>
        <begin position="1"/>
        <end position="186"/>
    </location>
</feature>
<evidence type="ECO:0000256" key="9">
    <source>
        <dbReference type="ARBA" id="ARBA00023125"/>
    </source>
</evidence>
<evidence type="ECO:0000256" key="6">
    <source>
        <dbReference type="ARBA" id="ARBA00022833"/>
    </source>
</evidence>
<feature type="region of interest" description="Interaction with DNA" evidence="11">
    <location>
        <begin position="238"/>
        <end position="243"/>
    </location>
</feature>
<feature type="compositionally biased region" description="Low complexity" evidence="12">
    <location>
        <begin position="812"/>
        <end position="872"/>
    </location>
</feature>
<dbReference type="NCBIfam" id="NF005555">
    <property type="entry name" value="PRK07220.1"/>
    <property type="match status" value="1"/>
</dbReference>
<dbReference type="Proteomes" id="UP001332931">
    <property type="component" value="Unassembled WGS sequence"/>
</dbReference>
<name>A0ABU7R9S3_9ACTN</name>
<dbReference type="CDD" id="cd03362">
    <property type="entry name" value="TOPRIM_TopoIA_TopoIII"/>
    <property type="match status" value="1"/>
</dbReference>
<evidence type="ECO:0000259" key="14">
    <source>
        <dbReference type="PROSITE" id="PS52039"/>
    </source>
</evidence>
<dbReference type="InterPro" id="IPR013497">
    <property type="entry name" value="Topo_IA_cen"/>
</dbReference>
<evidence type="ECO:0000256" key="2">
    <source>
        <dbReference type="ARBA" id="ARBA00009446"/>
    </source>
</evidence>
<keyword evidence="7" id="KW-0460">Magnesium</keyword>
<dbReference type="InterPro" id="IPR013825">
    <property type="entry name" value="Topo_IA_cen_sub2"/>
</dbReference>
<sequence length="895" mass="96789">MKLVVTEKNDAAQQIARLLGTGRPKADKVYDTPVYRFAVDGEEWVTIGLRGHILAPDFPTELKFDESQGWYAVSDEGEVMPADVPDGLARPPFPTKRKPFLADGVDIKGWKVPSLPYLVWAPIEKRPAEKGIIRALKNLAKKADSIVIGTDFDREGELIGSDALNQIRQVAPDTPVSRARYSAFTKAEIDHAFANLVDLDQDLADAGESRQYIDLVWGAVLTRYLTLARQGGFGNVRSAGRVQTPTLALVVEKELERERFVPEDYWVISGHLSHDGSEPFRCTHATARFKDKAAADAAFSHVQGARRATVTEVAKKARTQRPPAPFNTTSLQAAAASEGLSPARTMRLAESLYMKGLTSYPRVDNTVYPRSLDLRECVRTLSHVPQYAKVCGEILGQEKIVATRGKQETTDHPPIYPTAAADPHDLQPAEWKLYNLIARRFLATLMGPSTSEGTKLTFDVAGEPFQTTGSVLTKPGFRAIYPFGLKKDDQLPALEEGDVCDVVDMALDAKQTEPPARYSQGRLIQEMERQGLGTKSTRANIIQRLYDVKYLKGDPVEPSQLGIAVISALHEFAPPITTPHMTAELEEDMNKVAEGTDTQDEVVERSRAILAGLIDNLIEHKDDLGEEIADAVTADAKVGVCPKCGRDLVMKTSAKNHSSFIGCMGWPDCDVTYPVPKGRIEPLPDPCPVCGAPRVKVTPFRQRPYEICVNPACETNYEPDVVVGTCAACAAKGKEAKLVAHKSERTGKRFIRCENYDECGTSYPLPQRGELHALGETCPECGAPMVEIVTQRGPWRICVNMDCPSKEKAKATRGAAAGKGRAAGKGKASGSKAAGKGKAGASKAGASKSKAAASRAKSTSSKAATKAGATAGRARRTSTKAKPAAEGDASAAEQG</sequence>
<dbReference type="HAMAP" id="MF_00952">
    <property type="entry name" value="Topoisom_1_prok"/>
    <property type="match status" value="1"/>
</dbReference>
<dbReference type="InterPro" id="IPR003602">
    <property type="entry name" value="Topo_IA_DNA-bd_dom"/>
</dbReference>
<dbReference type="SUPFAM" id="SSF56712">
    <property type="entry name" value="Prokaryotic type I DNA topoisomerase"/>
    <property type="match status" value="1"/>
</dbReference>
<dbReference type="Gene3D" id="3.40.50.140">
    <property type="match status" value="1"/>
</dbReference>
<comment type="catalytic activity">
    <reaction evidence="1 11">
        <text>ATP-independent breakage of single-stranded DNA, followed by passage and rejoining.</text>
        <dbReference type="EC" id="5.6.2.1"/>
    </reaction>
</comment>
<dbReference type="SMART" id="SM00437">
    <property type="entry name" value="TOP1Ac"/>
    <property type="match status" value="1"/>
</dbReference>
<dbReference type="PROSITE" id="PS50880">
    <property type="entry name" value="TOPRIM"/>
    <property type="match status" value="1"/>
</dbReference>
<dbReference type="CDD" id="cd00186">
    <property type="entry name" value="TOP1Ac"/>
    <property type="match status" value="1"/>
</dbReference>
<keyword evidence="4" id="KW-0677">Repeat</keyword>
<dbReference type="PRINTS" id="PR00417">
    <property type="entry name" value="PRTPISMRASEI"/>
</dbReference>
<dbReference type="EMBL" id="JAZGJQ010000004">
    <property type="protein sequence ID" value="MEE6147349.1"/>
    <property type="molecule type" value="Genomic_DNA"/>
</dbReference>
<dbReference type="SMART" id="SM00436">
    <property type="entry name" value="TOP1Bc"/>
    <property type="match status" value="1"/>
</dbReference>
<dbReference type="PROSITE" id="PS52039">
    <property type="entry name" value="TOPO_IA_2"/>
    <property type="match status" value="1"/>
</dbReference>
<dbReference type="Pfam" id="PF01131">
    <property type="entry name" value="Topoisom_bac"/>
    <property type="match status" value="1"/>
</dbReference>
<accession>A0ABU7R9S3</accession>
<feature type="site" description="Interaction with DNA" evidence="11">
    <location>
        <position position="214"/>
    </location>
</feature>
<evidence type="ECO:0000256" key="3">
    <source>
        <dbReference type="ARBA" id="ARBA00022723"/>
    </source>
</evidence>
<protein>
    <recommendedName>
        <fullName evidence="11">DNA topoisomerase 1</fullName>
        <ecNumber evidence="11">5.6.2.1</ecNumber>
    </recommendedName>
    <alternativeName>
        <fullName evidence="11">DNA topoisomerase I</fullName>
    </alternativeName>
</protein>
<gene>
    <name evidence="11" type="primary">topA</name>
    <name evidence="15" type="ORF">VXJ25_05005</name>
</gene>
<evidence type="ECO:0000256" key="10">
    <source>
        <dbReference type="ARBA" id="ARBA00023235"/>
    </source>
</evidence>
<comment type="caution">
    <text evidence="11">Lacks conserved residue(s) required for the propagation of feature annotation.</text>
</comment>
<dbReference type="InterPro" id="IPR013824">
    <property type="entry name" value="Topo_IA_cen_sub1"/>
</dbReference>
<dbReference type="RefSeq" id="WP_330958114.1">
    <property type="nucleotide sequence ID" value="NZ_JAZGJQ010000004.1"/>
</dbReference>
<evidence type="ECO:0000256" key="7">
    <source>
        <dbReference type="ARBA" id="ARBA00022842"/>
    </source>
</evidence>
<keyword evidence="9 11" id="KW-0238">DNA-binding</keyword>
<dbReference type="InterPro" id="IPR003601">
    <property type="entry name" value="Topo_IA_2"/>
</dbReference>
<dbReference type="InterPro" id="IPR034144">
    <property type="entry name" value="TOPRIM_TopoIII"/>
</dbReference>
<feature type="site" description="Interaction with DNA" evidence="11">
    <location>
        <position position="362"/>
    </location>
</feature>
<comment type="subunit">
    <text evidence="11">Monomer.</text>
</comment>
<dbReference type="Gene3D" id="1.10.460.10">
    <property type="entry name" value="Topoisomerase I, domain 2"/>
    <property type="match status" value="1"/>
</dbReference>
<keyword evidence="5" id="KW-0863">Zinc-finger</keyword>
<dbReference type="InterPro" id="IPR000380">
    <property type="entry name" value="Topo_IA"/>
</dbReference>
<evidence type="ECO:0000256" key="5">
    <source>
        <dbReference type="ARBA" id="ARBA00022771"/>
    </source>
</evidence>
<evidence type="ECO:0000256" key="11">
    <source>
        <dbReference type="HAMAP-Rule" id="MF_00952"/>
    </source>
</evidence>
<evidence type="ECO:0000256" key="4">
    <source>
        <dbReference type="ARBA" id="ARBA00022737"/>
    </source>
</evidence>
<evidence type="ECO:0000256" key="1">
    <source>
        <dbReference type="ARBA" id="ARBA00000213"/>
    </source>
</evidence>
<dbReference type="Pfam" id="PF01751">
    <property type="entry name" value="Toprim"/>
    <property type="match status" value="1"/>
</dbReference>
<evidence type="ECO:0000313" key="15">
    <source>
        <dbReference type="EMBL" id="MEE6147349.1"/>
    </source>
</evidence>
<keyword evidence="8 11" id="KW-0799">Topoisomerase</keyword>
<feature type="active site" description="O-(5'-phospho-DNA)-tyrosine intermediate" evidence="11">
    <location>
        <position position="360"/>
    </location>
</feature>
<dbReference type="SMART" id="SM00493">
    <property type="entry name" value="TOPRIM"/>
    <property type="match status" value="1"/>
</dbReference>
<dbReference type="InterPro" id="IPR013826">
    <property type="entry name" value="Topo_IA_cen_sub3"/>
</dbReference>
<dbReference type="Gene3D" id="1.10.290.10">
    <property type="entry name" value="Topoisomerase I, domain 4"/>
    <property type="match status" value="1"/>
</dbReference>
<evidence type="ECO:0000259" key="13">
    <source>
        <dbReference type="PROSITE" id="PS50880"/>
    </source>
</evidence>
<dbReference type="PANTHER" id="PTHR11390:SF26">
    <property type="entry name" value="DNA TOPOISOMERASE 1"/>
    <property type="match status" value="1"/>
</dbReference>
<comment type="similarity">
    <text evidence="2 11">Belongs to the type IA topoisomerase family.</text>
</comment>
<dbReference type="Gene3D" id="2.70.20.10">
    <property type="entry name" value="Topoisomerase I, domain 3"/>
    <property type="match status" value="1"/>
</dbReference>
<dbReference type="PANTHER" id="PTHR11390">
    <property type="entry name" value="PROKARYOTIC DNA TOPOISOMERASE"/>
    <property type="match status" value="1"/>
</dbReference>
<proteinExistence type="inferred from homology"/>
<feature type="site" description="Interaction with DNA" evidence="11">
    <location>
        <position position="52"/>
    </location>
</feature>
<dbReference type="InterPro" id="IPR028612">
    <property type="entry name" value="Topoisom_1_IA"/>
</dbReference>
<dbReference type="Pfam" id="PF01396">
    <property type="entry name" value="Zn_ribbon_Top1"/>
    <property type="match status" value="3"/>
</dbReference>
<dbReference type="InterPro" id="IPR013498">
    <property type="entry name" value="Topo_IA_Znf"/>
</dbReference>
<evidence type="ECO:0000313" key="16">
    <source>
        <dbReference type="Proteomes" id="UP001332931"/>
    </source>
</evidence>
<dbReference type="InterPro" id="IPR023405">
    <property type="entry name" value="Topo_IA_core_domain"/>
</dbReference>
<comment type="caution">
    <text evidence="15">The sequence shown here is derived from an EMBL/GenBank/DDBJ whole genome shotgun (WGS) entry which is preliminary data.</text>
</comment>
<organism evidence="15 16">
    <name type="scientific">Olsenella absiana</name>
    <dbReference type="NCBI Taxonomy" id="3115222"/>
    <lineage>
        <taxon>Bacteria</taxon>
        <taxon>Bacillati</taxon>
        <taxon>Actinomycetota</taxon>
        <taxon>Coriobacteriia</taxon>
        <taxon>Coriobacteriales</taxon>
        <taxon>Atopobiaceae</taxon>
        <taxon>Olsenella</taxon>
    </lineage>
</organism>
<keyword evidence="6" id="KW-0862">Zinc</keyword>
<evidence type="ECO:0000256" key="8">
    <source>
        <dbReference type="ARBA" id="ARBA00023029"/>
    </source>
</evidence>
<keyword evidence="10 11" id="KW-0413">Isomerase</keyword>
<feature type="domain" description="Topo IA-type catalytic" evidence="14">
    <location>
        <begin position="200"/>
        <end position="614"/>
    </location>
</feature>
<dbReference type="Gene3D" id="3.30.65.10">
    <property type="entry name" value="Bacterial Topoisomerase I, domain 1"/>
    <property type="match status" value="1"/>
</dbReference>
<reference evidence="15 16" key="1">
    <citation type="submission" date="2024-01" db="EMBL/GenBank/DDBJ databases">
        <title>Description of Olsenella sp. nov., isolated from pig feces.</title>
        <authorList>
            <person name="Chang Y.-H."/>
        </authorList>
    </citation>
    <scope>NUCLEOTIDE SEQUENCE [LARGE SCALE GENOMIC DNA]</scope>
    <source>
        <strain evidence="15 16">YH-ols2223</strain>
    </source>
</reference>
<keyword evidence="16" id="KW-1185">Reference proteome</keyword>
<comment type="function">
    <text evidence="11">Releases the supercoiling and torsional tension of DNA, which is introduced during the DNA replication and transcription, by transiently cleaving and rejoining one strand of the DNA duplex. Introduces a single-strand break via transesterification at a target site in duplex DNA. The scissile phosphodiester is attacked by the catalytic tyrosine of the enzyme, resulting in the formation of a DNA-(5'-phosphotyrosyl)-enzyme intermediate and the expulsion of a 3'-OH DNA strand. The free DNA strand then undergoes passage around the unbroken strand, thus removing DNA supercoils. Finally, in the religation step, the DNA 3'-OH attacks the covalent intermediate to expel the active-site tyrosine and restore the DNA phosphodiester backbone.</text>
</comment>
<feature type="site" description="Interaction with DNA" evidence="11">
    <location>
        <position position="210"/>
    </location>
</feature>
<evidence type="ECO:0000256" key="12">
    <source>
        <dbReference type="SAM" id="MobiDB-lite"/>
    </source>
</evidence>
<keyword evidence="3" id="KW-0479">Metal-binding</keyword>
<dbReference type="InterPro" id="IPR006171">
    <property type="entry name" value="TOPRIM_dom"/>
</dbReference>
<feature type="region of interest" description="Disordered" evidence="12">
    <location>
        <begin position="812"/>
        <end position="895"/>
    </location>
</feature>
<dbReference type="EC" id="5.6.2.1" evidence="11"/>